<organism evidence="1 2">
    <name type="scientific">Leisingera daeponensis</name>
    <dbReference type="NCBI Taxonomy" id="405746"/>
    <lineage>
        <taxon>Bacteria</taxon>
        <taxon>Pseudomonadati</taxon>
        <taxon>Pseudomonadota</taxon>
        <taxon>Alphaproteobacteria</taxon>
        <taxon>Rhodobacterales</taxon>
        <taxon>Roseobacteraceae</taxon>
        <taxon>Leisingera</taxon>
    </lineage>
</organism>
<dbReference type="EMBL" id="JAHVJA010000001">
    <property type="protein sequence ID" value="MBY6138564.1"/>
    <property type="molecule type" value="Genomic_DNA"/>
</dbReference>
<proteinExistence type="predicted"/>
<comment type="caution">
    <text evidence="1">The sequence shown here is derived from an EMBL/GenBank/DDBJ whole genome shotgun (WGS) entry which is preliminary data.</text>
</comment>
<protein>
    <recommendedName>
        <fullName evidence="3">RWD domain-containing protein</fullName>
    </recommendedName>
</protein>
<evidence type="ECO:0008006" key="3">
    <source>
        <dbReference type="Google" id="ProtNLM"/>
    </source>
</evidence>
<evidence type="ECO:0000313" key="1">
    <source>
        <dbReference type="EMBL" id="MBY6138564.1"/>
    </source>
</evidence>
<reference evidence="1 2" key="1">
    <citation type="submission" date="2021-06" db="EMBL/GenBank/DDBJ databases">
        <title>50 bacteria genomes isolated from Dapeng, Shenzhen, China.</title>
        <authorList>
            <person name="Zheng W."/>
            <person name="Yu S."/>
            <person name="Huang Y."/>
        </authorList>
    </citation>
    <scope>NUCLEOTIDE SEQUENCE [LARGE SCALE GENOMIC DNA]</scope>
    <source>
        <strain evidence="1 2">DP1N14-2</strain>
    </source>
</reference>
<evidence type="ECO:0000313" key="2">
    <source>
        <dbReference type="Proteomes" id="UP000766629"/>
    </source>
</evidence>
<gene>
    <name evidence="1" type="ORF">KUV26_03875</name>
</gene>
<keyword evidence="2" id="KW-1185">Reference proteome</keyword>
<accession>A0ABS7NCU1</accession>
<sequence>MQYTGRLGLENRDSGTLSAAVTAVVDTLEDFGHPAEMIAARAENTARLQCDHYLVTVRLRRVPLRRTSKLPGSVMQPSALLELSLSPAYPGYCDQEISELLLAEMLRRLLDSVEATSVEWLDTEVALTCEQFLSVFDPQAAEKQPDTRPAAAVAPRVAKPVQAAEARPRGRDCFTPVDQTALALDAHCDRALQEVQMRKAARAAAAAAAATRPSGQPAADLRRGWGRQLQATALAALSLGGARRLRFISHVLLVSALMLYLESAGMVLAARPLVP</sequence>
<dbReference type="RefSeq" id="WP_222507372.1">
    <property type="nucleotide sequence ID" value="NZ_JAHVJA010000001.1"/>
</dbReference>
<dbReference type="Proteomes" id="UP000766629">
    <property type="component" value="Unassembled WGS sequence"/>
</dbReference>
<name>A0ABS7NCU1_9RHOB</name>